<keyword evidence="2" id="KW-1185">Reference proteome</keyword>
<accession>A0A348ANF0</accession>
<dbReference type="Proteomes" id="UP000276437">
    <property type="component" value="Chromosome"/>
</dbReference>
<proteinExistence type="predicted"/>
<dbReference type="RefSeq" id="WP_158618797.1">
    <property type="nucleotide sequence ID" value="NZ_AP018449.1"/>
</dbReference>
<organism evidence="1 2">
    <name type="scientific">Methylomusa anaerophila</name>
    <dbReference type="NCBI Taxonomy" id="1930071"/>
    <lineage>
        <taxon>Bacteria</taxon>
        <taxon>Bacillati</taxon>
        <taxon>Bacillota</taxon>
        <taxon>Negativicutes</taxon>
        <taxon>Selenomonadales</taxon>
        <taxon>Sporomusaceae</taxon>
        <taxon>Methylomusa</taxon>
    </lineage>
</organism>
<dbReference type="AlphaFoldDB" id="A0A348ANF0"/>
<gene>
    <name evidence="1" type="ORF">MAMMFC1_03293</name>
</gene>
<evidence type="ECO:0000313" key="1">
    <source>
        <dbReference type="EMBL" id="BBB92598.1"/>
    </source>
</evidence>
<name>A0A348ANF0_9FIRM</name>
<sequence length="54" mass="5665">METVVLGGIGAAALGYMVYLVWRAINGKDVCNCGSNSCHESAESCRCKSGNLPK</sequence>
<dbReference type="EMBL" id="AP018449">
    <property type="protein sequence ID" value="BBB92598.1"/>
    <property type="molecule type" value="Genomic_DNA"/>
</dbReference>
<protein>
    <submittedName>
        <fullName evidence="1">Uncharacterized protein</fullName>
    </submittedName>
</protein>
<evidence type="ECO:0000313" key="2">
    <source>
        <dbReference type="Proteomes" id="UP000276437"/>
    </source>
</evidence>
<dbReference type="KEGG" id="mana:MAMMFC1_03293"/>
<reference evidence="1 2" key="1">
    <citation type="journal article" date="2018" name="Int. J. Syst. Evol. Microbiol.">
        <title>Methylomusa anaerophila gen. nov., sp. nov., an anaerobic methanol-utilizing bacterium isolated from a microbial fuel cell.</title>
        <authorList>
            <person name="Amano N."/>
            <person name="Yamamuro A."/>
            <person name="Miyahara M."/>
            <person name="Kouzuma A."/>
            <person name="Abe T."/>
            <person name="Watanabe K."/>
        </authorList>
    </citation>
    <scope>NUCLEOTIDE SEQUENCE [LARGE SCALE GENOMIC DNA]</scope>
    <source>
        <strain evidence="1 2">MMFC1</strain>
    </source>
</reference>